<evidence type="ECO:0000313" key="2">
    <source>
        <dbReference type="RefSeq" id="XP_034235796.1"/>
    </source>
</evidence>
<sequence>MSELASRQGAPRIAMWFGGRESLCCCFVSFVSVAGDTHTLARMATSNQVYKEFTGSVVEFMGRYKAIVELHDLKQRALLKVEKFTCKLGLKLGSSEDHAINEFVDIGSTIKCLCHKYDETAEHKCAWFIAEVLSVGHELSDPRLLSGLCPTMLNRMGWVSHLEKRQGVITFKDDNGDQQEALFLASKFYDGGKHIKVKTPLEQFIAVNDKISFDAVPIDPEENEHSCSWFATLAWKRSKPAINYDAPTPDPDPNLAQIKMIVKNPKSHFIRGKGQIMQILSEGYGIALGAVNKQQTHWQSILFHRSCASLFKYNLGKVDIRKVFKEGDKVRFIAAAAPKGFSAQWVASHISIDVIGDARKLIDGL</sequence>
<reference evidence="2" key="1">
    <citation type="submission" date="2025-08" db="UniProtKB">
        <authorList>
            <consortium name="RefSeq"/>
        </authorList>
    </citation>
    <scope>IDENTIFICATION</scope>
    <source>
        <tissue evidence="2">Total insect</tissue>
    </source>
</reference>
<dbReference type="RefSeq" id="XP_034235796.1">
    <property type="nucleotide sequence ID" value="XM_034379905.1"/>
</dbReference>
<proteinExistence type="predicted"/>
<protein>
    <submittedName>
        <fullName evidence="2">Uncharacterized protein LOC117642083 isoform X1</fullName>
    </submittedName>
</protein>
<organism evidence="2">
    <name type="scientific">Thrips palmi</name>
    <name type="common">Melon thrips</name>
    <dbReference type="NCBI Taxonomy" id="161013"/>
    <lineage>
        <taxon>Eukaryota</taxon>
        <taxon>Metazoa</taxon>
        <taxon>Ecdysozoa</taxon>
        <taxon>Arthropoda</taxon>
        <taxon>Hexapoda</taxon>
        <taxon>Insecta</taxon>
        <taxon>Pterygota</taxon>
        <taxon>Neoptera</taxon>
        <taxon>Paraneoptera</taxon>
        <taxon>Thysanoptera</taxon>
        <taxon>Terebrantia</taxon>
        <taxon>Thripoidea</taxon>
        <taxon>Thripidae</taxon>
        <taxon>Thrips</taxon>
    </lineage>
</organism>
<dbReference type="Proteomes" id="UP000515158">
    <property type="component" value="Unplaced"/>
</dbReference>
<dbReference type="InParanoid" id="A0A6P8YGW7"/>
<accession>A0A6P8YGW7</accession>
<dbReference type="KEGG" id="tpal:117642083"/>
<dbReference type="AlphaFoldDB" id="A0A6P8YGW7"/>
<keyword evidence="1" id="KW-1185">Reference proteome</keyword>
<dbReference type="OrthoDB" id="6343426at2759"/>
<gene>
    <name evidence="2" type="primary">LOC117642083</name>
</gene>
<dbReference type="GeneID" id="117642083"/>
<evidence type="ECO:0000313" key="1">
    <source>
        <dbReference type="Proteomes" id="UP000515158"/>
    </source>
</evidence>
<name>A0A6P8YGW7_THRPL</name>